<evidence type="ECO:0000256" key="5">
    <source>
        <dbReference type="PROSITE-ProRule" id="PRU00325"/>
    </source>
</evidence>
<name>A0A8B9ASX3_PHODC</name>
<dbReference type="GO" id="GO:0006355">
    <property type="term" value="P:regulation of DNA-templated transcription"/>
    <property type="evidence" value="ECO:0007669"/>
    <property type="project" value="UniProtKB-UniRule"/>
</dbReference>
<evidence type="ECO:0000256" key="4">
    <source>
        <dbReference type="ARBA" id="ARBA00022833"/>
    </source>
</evidence>
<evidence type="ECO:0000259" key="8">
    <source>
        <dbReference type="PROSITE" id="PS50966"/>
    </source>
</evidence>
<keyword evidence="6" id="KW-0539">Nucleus</keyword>
<evidence type="ECO:0000313" key="9">
    <source>
        <dbReference type="Proteomes" id="UP000228380"/>
    </source>
</evidence>
<evidence type="ECO:0000256" key="7">
    <source>
        <dbReference type="SAM" id="MobiDB-lite"/>
    </source>
</evidence>
<dbReference type="Pfam" id="PF03101">
    <property type="entry name" value="FAR1"/>
    <property type="match status" value="1"/>
</dbReference>
<dbReference type="PANTHER" id="PTHR31669">
    <property type="entry name" value="PROTEIN FAR1-RELATED SEQUENCE 10-RELATED"/>
    <property type="match status" value="1"/>
</dbReference>
<dbReference type="Pfam" id="PF10551">
    <property type="entry name" value="MULE"/>
    <property type="match status" value="1"/>
</dbReference>
<feature type="domain" description="SWIM-type" evidence="8">
    <location>
        <begin position="561"/>
        <end position="597"/>
    </location>
</feature>
<gene>
    <name evidence="10" type="primary">LOC120113056</name>
</gene>
<organism evidence="9 10">
    <name type="scientific">Phoenix dactylifera</name>
    <name type="common">Date palm</name>
    <dbReference type="NCBI Taxonomy" id="42345"/>
    <lineage>
        <taxon>Eukaryota</taxon>
        <taxon>Viridiplantae</taxon>
        <taxon>Streptophyta</taxon>
        <taxon>Embryophyta</taxon>
        <taxon>Tracheophyta</taxon>
        <taxon>Spermatophyta</taxon>
        <taxon>Magnoliopsida</taxon>
        <taxon>Liliopsida</taxon>
        <taxon>Arecaceae</taxon>
        <taxon>Coryphoideae</taxon>
        <taxon>Phoeniceae</taxon>
        <taxon>Phoenix</taxon>
    </lineage>
</organism>
<feature type="region of interest" description="Disordered" evidence="7">
    <location>
        <begin position="19"/>
        <end position="46"/>
    </location>
</feature>
<comment type="subcellular location">
    <subcellularLocation>
        <location evidence="6">Nucleus</location>
    </subcellularLocation>
</comment>
<reference evidence="9" key="1">
    <citation type="journal article" date="2019" name="Nat. Commun.">
        <title>Genome-wide association mapping of date palm fruit traits.</title>
        <authorList>
            <person name="Hazzouri K.M."/>
            <person name="Gros-Balthazard M."/>
            <person name="Flowers J.M."/>
            <person name="Copetti D."/>
            <person name="Lemansour A."/>
            <person name="Lebrun M."/>
            <person name="Masmoudi K."/>
            <person name="Ferrand S."/>
            <person name="Dhar M.I."/>
            <person name="Fresquez Z.A."/>
            <person name="Rosas U."/>
            <person name="Zhang J."/>
            <person name="Talag J."/>
            <person name="Lee S."/>
            <person name="Kudrna D."/>
            <person name="Powell R.F."/>
            <person name="Leitch I.J."/>
            <person name="Krueger R.R."/>
            <person name="Wing R.A."/>
            <person name="Amiri K.M.A."/>
            <person name="Purugganan M.D."/>
        </authorList>
    </citation>
    <scope>NUCLEOTIDE SEQUENCE [LARGE SCALE GENOMIC DNA]</scope>
    <source>
        <strain evidence="9">cv. Khalas</strain>
    </source>
</reference>
<dbReference type="KEGG" id="pda:120113056"/>
<keyword evidence="2 6" id="KW-0479">Metal-binding</keyword>
<evidence type="ECO:0000313" key="10">
    <source>
        <dbReference type="RefSeq" id="XP_038989555.1"/>
    </source>
</evidence>
<sequence length="691" mass="79148">MEVGAALGLDFNPESIEVDAGDSVLLEDNVGEKEEEEEEEEGDVENPVVEMSCQFMGTEFPFDGGVQGKLELQMEPSEPYVGMEFDSLESARKFYFDYAEHVGFRVRNNRFRTSRRDDSIIMRRFVCCKEGFYLKNEKRKNDGKERRKRASIREGCKAMLEVVRKDKDRWAVTKLIIEHNHAFVVNIRASKPKKKRAPLAFPVEMSSLFGEGFGAEERQNAVWGGGEAFSLLQYFRKMQTKNPAFFYSIEVDETNKLKNVFWANAKARMAYSYFGDVVALDTTYKKNKLMMPFVLFTGVNRHLQPVVFGCSVLLDETETSYIWLFETFLVAMSGRLPVSFVTDHCKVLAAAVMKVFHGTHHRFCKWRILSKCKEKLPDICSTQAARASLKGDMKKCIDETDTVQDFESLWEAFLLKYNLTENEWIQSLYEVRQQWATVYLKDKFFAEMSPTQRSESMNKFFQRNFETKTSLFEFVAKFDQAIAGQYEKEVQADFANMITRPVLKTSSLLEKQASETYTKTIFAIFQEELVQALGYSVEKFQDGSVCRYHVALNAEGARMTYDVTFDSSETRARCSCQKFEFSGIICRHILRAFQAVGLCKLPEGLILKRWTQNAKSGTVLYENCANIQGNAQNIFTQRCNDLFLDVLKHAAEGATSLVTYKAAKDALQKAFDEVVSAKKSLWSTKPELVKG</sequence>
<comment type="function">
    <text evidence="6">Putative transcription activator involved in regulating light control of development.</text>
</comment>
<dbReference type="PROSITE" id="PS50966">
    <property type="entry name" value="ZF_SWIM"/>
    <property type="match status" value="1"/>
</dbReference>
<dbReference type="Proteomes" id="UP000228380">
    <property type="component" value="Chromosome 14"/>
</dbReference>
<dbReference type="GO" id="GO:0005634">
    <property type="term" value="C:nucleus"/>
    <property type="evidence" value="ECO:0007669"/>
    <property type="project" value="UniProtKB-SubCell"/>
</dbReference>
<dbReference type="InterPro" id="IPR007527">
    <property type="entry name" value="Znf_SWIM"/>
</dbReference>
<protein>
    <recommendedName>
        <fullName evidence="6">Protein FAR1-RELATED SEQUENCE</fullName>
    </recommendedName>
</protein>
<dbReference type="InterPro" id="IPR006564">
    <property type="entry name" value="Znf_PMZ"/>
</dbReference>
<dbReference type="PANTHER" id="PTHR31669:SF293">
    <property type="entry name" value="PROTEIN FAR1-RELATED SEQUENCE"/>
    <property type="match status" value="1"/>
</dbReference>
<reference evidence="10" key="2">
    <citation type="submission" date="2025-08" db="UniProtKB">
        <authorList>
            <consortium name="RefSeq"/>
        </authorList>
    </citation>
    <scope>IDENTIFICATION</scope>
    <source>
        <tissue evidence="10">Young leaves</tissue>
    </source>
</reference>
<evidence type="ECO:0000256" key="2">
    <source>
        <dbReference type="ARBA" id="ARBA00022723"/>
    </source>
</evidence>
<accession>A0A8B9ASX3</accession>
<dbReference type="GO" id="GO:0008270">
    <property type="term" value="F:zinc ion binding"/>
    <property type="evidence" value="ECO:0007669"/>
    <property type="project" value="UniProtKB-UniRule"/>
</dbReference>
<dbReference type="Pfam" id="PF04434">
    <property type="entry name" value="SWIM"/>
    <property type="match status" value="1"/>
</dbReference>
<dbReference type="AlphaFoldDB" id="A0A8B9ASX3"/>
<evidence type="ECO:0000256" key="1">
    <source>
        <dbReference type="ARBA" id="ARBA00005889"/>
    </source>
</evidence>
<dbReference type="RefSeq" id="XP_038989555.1">
    <property type="nucleotide sequence ID" value="XM_039133627.1"/>
</dbReference>
<dbReference type="SMART" id="SM00575">
    <property type="entry name" value="ZnF_PMZ"/>
    <property type="match status" value="1"/>
</dbReference>
<dbReference type="InterPro" id="IPR018289">
    <property type="entry name" value="MULE_transposase_dom"/>
</dbReference>
<dbReference type="InterPro" id="IPR004330">
    <property type="entry name" value="FAR1_DNA_bnd_dom"/>
</dbReference>
<feature type="compositionally biased region" description="Acidic residues" evidence="7">
    <location>
        <begin position="33"/>
        <end position="44"/>
    </location>
</feature>
<evidence type="ECO:0000256" key="3">
    <source>
        <dbReference type="ARBA" id="ARBA00022771"/>
    </source>
</evidence>
<dbReference type="InterPro" id="IPR031052">
    <property type="entry name" value="FHY3/FAR1"/>
</dbReference>
<keyword evidence="9" id="KW-1185">Reference proteome</keyword>
<dbReference type="OrthoDB" id="1927586at2759"/>
<proteinExistence type="inferred from homology"/>
<keyword evidence="3 5" id="KW-0863">Zinc-finger</keyword>
<comment type="similarity">
    <text evidence="1 6">Belongs to the FHY3/FAR1 family.</text>
</comment>
<dbReference type="GeneID" id="120113056"/>
<evidence type="ECO:0000256" key="6">
    <source>
        <dbReference type="RuleBase" id="RU367018"/>
    </source>
</evidence>
<keyword evidence="4 6" id="KW-0862">Zinc</keyword>